<dbReference type="CDD" id="cd04692">
    <property type="entry name" value="NUDIX_Hydrolase"/>
    <property type="match status" value="1"/>
</dbReference>
<dbReference type="RefSeq" id="WP_142643067.1">
    <property type="nucleotide sequence ID" value="NZ_VDGI01000014.1"/>
</dbReference>
<dbReference type="PANTHER" id="PTHR10885:SF0">
    <property type="entry name" value="ISOPENTENYL-DIPHOSPHATE DELTA-ISOMERASE"/>
    <property type="match status" value="1"/>
</dbReference>
<evidence type="ECO:0000313" key="3">
    <source>
        <dbReference type="Proteomes" id="UP000316626"/>
    </source>
</evidence>
<protein>
    <submittedName>
        <fullName evidence="2">NUDIX hydrolase</fullName>
    </submittedName>
</protein>
<dbReference type="PANTHER" id="PTHR10885">
    <property type="entry name" value="ISOPENTENYL-DIPHOSPHATE DELTA-ISOMERASE"/>
    <property type="match status" value="1"/>
</dbReference>
<reference evidence="2 3" key="1">
    <citation type="submission" date="2019-06" db="EMBL/GenBank/DDBJ databases">
        <title>Psychrobacillus vulpis sp. nov., a new species isolated from feces of a red fox that inhabits in The Tablas de Daimiel Natural Park, Albacete, Spain.</title>
        <authorList>
            <person name="Rodriguez M."/>
            <person name="Reina J.C."/>
            <person name="Bejar V."/>
            <person name="Llamas I."/>
        </authorList>
    </citation>
    <scope>NUCLEOTIDE SEQUENCE [LARGE SCALE GENOMIC DNA]</scope>
    <source>
        <strain evidence="2 3">Z8</strain>
    </source>
</reference>
<keyword evidence="2" id="KW-0378">Hydrolase</keyword>
<name>A0A544TPI6_9BACI</name>
<accession>A0A544TPI6</accession>
<dbReference type="AlphaFoldDB" id="A0A544TPI6"/>
<dbReference type="InterPro" id="IPR000086">
    <property type="entry name" value="NUDIX_hydrolase_dom"/>
</dbReference>
<dbReference type="EMBL" id="VDGI01000014">
    <property type="protein sequence ID" value="TQR19370.1"/>
    <property type="molecule type" value="Genomic_DNA"/>
</dbReference>
<dbReference type="OrthoDB" id="9780586at2"/>
<sequence length="205" mass="23963">MENELLKIFDEHCNEKGVATREEVHRLGHWHETFHCWIISREEEIDYIYLQIRSANKRDYPNLLDITAAGHLLANEEVYDGIREVQEELGIEVAFGELISLGIIPYSVETDTIIDKELAHVYVYRRPNSLDDYKLQTEEVSGVVRTKFKQFAELWLGKIDKIQVEGFEIDSEGKKVYINKLVTKNNFVHHETSYYEAVIRGIENC</sequence>
<evidence type="ECO:0000313" key="2">
    <source>
        <dbReference type="EMBL" id="TQR19370.1"/>
    </source>
</evidence>
<dbReference type="GO" id="GO:0016787">
    <property type="term" value="F:hydrolase activity"/>
    <property type="evidence" value="ECO:0007669"/>
    <property type="project" value="UniProtKB-KW"/>
</dbReference>
<dbReference type="SUPFAM" id="SSF55811">
    <property type="entry name" value="Nudix"/>
    <property type="match status" value="1"/>
</dbReference>
<dbReference type="InterPro" id="IPR015797">
    <property type="entry name" value="NUDIX_hydrolase-like_dom_sf"/>
</dbReference>
<evidence type="ECO:0000259" key="1">
    <source>
        <dbReference type="PROSITE" id="PS51462"/>
    </source>
</evidence>
<feature type="domain" description="Nudix hydrolase" evidence="1">
    <location>
        <begin position="29"/>
        <end position="168"/>
    </location>
</feature>
<comment type="caution">
    <text evidence="2">The sequence shown here is derived from an EMBL/GenBank/DDBJ whole genome shotgun (WGS) entry which is preliminary data.</text>
</comment>
<gene>
    <name evidence="2" type="ORF">FG384_13160</name>
</gene>
<dbReference type="PROSITE" id="PS51462">
    <property type="entry name" value="NUDIX"/>
    <property type="match status" value="1"/>
</dbReference>
<proteinExistence type="predicted"/>
<dbReference type="Gene3D" id="3.90.79.10">
    <property type="entry name" value="Nucleoside Triphosphate Pyrophosphohydrolase"/>
    <property type="match status" value="1"/>
</dbReference>
<keyword evidence="3" id="KW-1185">Reference proteome</keyword>
<organism evidence="2 3">
    <name type="scientific">Psychrobacillus vulpis</name>
    <dbReference type="NCBI Taxonomy" id="2325572"/>
    <lineage>
        <taxon>Bacteria</taxon>
        <taxon>Bacillati</taxon>
        <taxon>Bacillota</taxon>
        <taxon>Bacilli</taxon>
        <taxon>Bacillales</taxon>
        <taxon>Bacillaceae</taxon>
        <taxon>Psychrobacillus</taxon>
    </lineage>
</organism>
<dbReference type="Proteomes" id="UP000316626">
    <property type="component" value="Unassembled WGS sequence"/>
</dbReference>